<dbReference type="EMBL" id="BAABLK010000004">
    <property type="protein sequence ID" value="GAA5225632.1"/>
    <property type="molecule type" value="Genomic_DNA"/>
</dbReference>
<reference evidence="3" key="1">
    <citation type="journal article" date="2019" name="Int. J. Syst. Evol. Microbiol.">
        <title>The Global Catalogue of Microorganisms (GCM) 10K type strain sequencing project: providing services to taxonomists for standard genome sequencing and annotation.</title>
        <authorList>
            <consortium name="The Broad Institute Genomics Platform"/>
            <consortium name="The Broad Institute Genome Sequencing Center for Infectious Disease"/>
            <person name="Wu L."/>
            <person name="Ma J."/>
        </authorList>
    </citation>
    <scope>NUCLEOTIDE SEQUENCE [LARGE SCALE GENOMIC DNA]</scope>
    <source>
        <strain evidence="3">JCM 18952</strain>
    </source>
</reference>
<dbReference type="Proteomes" id="UP001501257">
    <property type="component" value="Unassembled WGS sequence"/>
</dbReference>
<protein>
    <submittedName>
        <fullName evidence="2">Uncharacterized protein</fullName>
    </submittedName>
</protein>
<comment type="caution">
    <text evidence="2">The sequence shown here is derived from an EMBL/GenBank/DDBJ whole genome shotgun (WGS) entry which is preliminary data.</text>
</comment>
<feature type="compositionally biased region" description="Acidic residues" evidence="1">
    <location>
        <begin position="21"/>
        <end position="35"/>
    </location>
</feature>
<feature type="compositionally biased region" description="Polar residues" evidence="1">
    <location>
        <begin position="1"/>
        <end position="11"/>
    </location>
</feature>
<feature type="region of interest" description="Disordered" evidence="1">
    <location>
        <begin position="1"/>
        <end position="62"/>
    </location>
</feature>
<accession>A0ABP9TGE1</accession>
<name>A0ABP9TGE1_9MICC</name>
<proteinExistence type="predicted"/>
<evidence type="ECO:0000313" key="3">
    <source>
        <dbReference type="Proteomes" id="UP001501257"/>
    </source>
</evidence>
<organism evidence="2 3">
    <name type="scientific">Paeniglutamicibacter antarcticus</name>
    <dbReference type="NCBI Taxonomy" id="494023"/>
    <lineage>
        <taxon>Bacteria</taxon>
        <taxon>Bacillati</taxon>
        <taxon>Actinomycetota</taxon>
        <taxon>Actinomycetes</taxon>
        <taxon>Micrococcales</taxon>
        <taxon>Micrococcaceae</taxon>
        <taxon>Paeniglutamicibacter</taxon>
    </lineage>
</organism>
<dbReference type="RefSeq" id="WP_210100501.1">
    <property type="nucleotide sequence ID" value="NZ_BAABLK010000004.1"/>
</dbReference>
<sequence length="62" mass="6464">MGQQDQAQQNEPGLEQKSAEDDSVSDVPSTEEEIDPGINQDVPSAESFSSEPADEAAGNVTG</sequence>
<evidence type="ECO:0000313" key="2">
    <source>
        <dbReference type="EMBL" id="GAA5225632.1"/>
    </source>
</evidence>
<gene>
    <name evidence="2" type="ORF">GCM10025778_01620</name>
</gene>
<evidence type="ECO:0000256" key="1">
    <source>
        <dbReference type="SAM" id="MobiDB-lite"/>
    </source>
</evidence>
<keyword evidence="3" id="KW-1185">Reference proteome</keyword>